<feature type="domain" description="UDENN" evidence="2">
    <location>
        <begin position="681"/>
        <end position="1059"/>
    </location>
</feature>
<dbReference type="SMART" id="SM00799">
    <property type="entry name" value="DENN"/>
    <property type="match status" value="1"/>
</dbReference>
<dbReference type="AlphaFoldDB" id="A0AAD9JJ58"/>
<dbReference type="InterPro" id="IPR005113">
    <property type="entry name" value="uDENN_dom"/>
</dbReference>
<feature type="compositionally biased region" description="Polar residues" evidence="1">
    <location>
        <begin position="290"/>
        <end position="305"/>
    </location>
</feature>
<feature type="compositionally biased region" description="Basic residues" evidence="1">
    <location>
        <begin position="334"/>
        <end position="344"/>
    </location>
</feature>
<dbReference type="InterPro" id="IPR005112">
    <property type="entry name" value="dDENN_dom"/>
</dbReference>
<evidence type="ECO:0000259" key="2">
    <source>
        <dbReference type="PROSITE" id="PS50211"/>
    </source>
</evidence>
<proteinExistence type="predicted"/>
<dbReference type="Pfam" id="PF03456">
    <property type="entry name" value="uDENN"/>
    <property type="match status" value="1"/>
</dbReference>
<dbReference type="InterPro" id="IPR001194">
    <property type="entry name" value="cDENN_dom"/>
</dbReference>
<accession>A0AAD9JJ58</accession>
<dbReference type="Proteomes" id="UP001208570">
    <property type="component" value="Unassembled WGS sequence"/>
</dbReference>
<dbReference type="EMBL" id="JAODUP010000275">
    <property type="protein sequence ID" value="KAK2154174.1"/>
    <property type="molecule type" value="Genomic_DNA"/>
</dbReference>
<dbReference type="SMART" id="SM00800">
    <property type="entry name" value="uDENN"/>
    <property type="match status" value="1"/>
</dbReference>
<dbReference type="Pfam" id="PF02141">
    <property type="entry name" value="DENN"/>
    <property type="match status" value="1"/>
</dbReference>
<reference evidence="3" key="1">
    <citation type="journal article" date="2023" name="Mol. Biol. Evol.">
        <title>Third-Generation Sequencing Reveals the Adaptive Role of the Epigenome in Three Deep-Sea Polychaetes.</title>
        <authorList>
            <person name="Perez M."/>
            <person name="Aroh O."/>
            <person name="Sun Y."/>
            <person name="Lan Y."/>
            <person name="Juniper S.K."/>
            <person name="Young C.R."/>
            <person name="Angers B."/>
            <person name="Qian P.Y."/>
        </authorList>
    </citation>
    <scope>NUCLEOTIDE SEQUENCE</scope>
    <source>
        <strain evidence="3">P08H-3</strain>
    </source>
</reference>
<dbReference type="PANTHER" id="PTHR15288:SF0">
    <property type="entry name" value="UDENN DOMAIN-CONTAINING PROTEIN"/>
    <property type="match status" value="1"/>
</dbReference>
<feature type="compositionally biased region" description="Low complexity" evidence="1">
    <location>
        <begin position="157"/>
        <end position="168"/>
    </location>
</feature>
<dbReference type="Gene3D" id="3.30.450.200">
    <property type="match status" value="1"/>
</dbReference>
<feature type="region of interest" description="Disordered" evidence="1">
    <location>
        <begin position="1"/>
        <end position="318"/>
    </location>
</feature>
<dbReference type="FunFam" id="3.40.50.11500:FF:000004">
    <property type="entry name" value="DENN domain-containing protein 2C isoform X1"/>
    <property type="match status" value="1"/>
</dbReference>
<feature type="region of interest" description="Disordered" evidence="1">
    <location>
        <begin position="370"/>
        <end position="444"/>
    </location>
</feature>
<evidence type="ECO:0000313" key="3">
    <source>
        <dbReference type="EMBL" id="KAK2154174.1"/>
    </source>
</evidence>
<dbReference type="Pfam" id="PF03455">
    <property type="entry name" value="dDENN"/>
    <property type="match status" value="1"/>
</dbReference>
<comment type="caution">
    <text evidence="3">The sequence shown here is derived from an EMBL/GenBank/DDBJ whole genome shotgun (WGS) entry which is preliminary data.</text>
</comment>
<dbReference type="PROSITE" id="PS50211">
    <property type="entry name" value="DENN"/>
    <property type="match status" value="1"/>
</dbReference>
<dbReference type="SMART" id="SM00801">
    <property type="entry name" value="dDENN"/>
    <property type="match status" value="1"/>
</dbReference>
<dbReference type="Gene3D" id="3.40.50.11500">
    <property type="match status" value="1"/>
</dbReference>
<protein>
    <recommendedName>
        <fullName evidence="2">UDENN domain-containing protein</fullName>
    </recommendedName>
</protein>
<dbReference type="InterPro" id="IPR051942">
    <property type="entry name" value="DENN_domain_containing_2"/>
</dbReference>
<dbReference type="PANTHER" id="PTHR15288">
    <property type="entry name" value="DENN DOMAIN-CONTAINING PROTEIN 2"/>
    <property type="match status" value="1"/>
</dbReference>
<feature type="compositionally biased region" description="Basic and acidic residues" evidence="1">
    <location>
        <begin position="95"/>
        <end position="108"/>
    </location>
</feature>
<sequence length="1111" mass="125980">MAQSHKDGSTVKDILHQFQSQRDGHISGKPPVGTKVQHSDSLSGKESKPMKSLNTDVETPGSLTRPSIRQIPKNVVNQKSRLFKKVEPDISEMAVDERQAMGDLEKPRKPAPPRRPPLAKKPPTAVDRKPRVIGPKPKLYQDKDGSSCRETEDGEISKSSSVSLGSAKSLDDGDLPIEPRSKDESSAFSDNLADIRDDIDTSGRVNKKSPGQVVSAESNACLYSKVDKRKKTKYQQSGSRLQKIDSKAIEDFPADTGGISQHQRQVESDLDESLGGEYAMLRVSKDSQDMKTSNQISCVSPQPDRSQIPPKKPPRTFAHDDYMMQKQLKEQQKKTVRGMRKLKQHGGDTEIKPKTDEFGYEYVDLDEVRSNEKRGVKPAVTGEPVTKPSVKYQTIHRLSSVNERTKPAKLKQTLEKPLERPPPPPRPPPPSPRSTLPSPGVDQDRWKKPFVYMKEHNTKVPKTAFLAKGSVTNPSYEADWNIIRIKHPKSDGDNGSTGILKRCKSDECLYVEPDIRLSEPIYMDPIDAISNSPQKVIVDAEGYAIPEEVDGVNTSSVNHTIHRMNSTTPEMPSGAGAGESRFLKRSQNCAGAIRLQNQAKRKPVQDKLSKAYSVLRLNFVRFDDSPDIYRETKDDDSDNEVNPEEQNERLHYVSTIKLRLSMAVRQSPHRTPEELRMKLFNFAAIIGLEKIDEVNRYKTKSHFHFPYQKSEEIEAISQFCFPDLQVWRPVTKYKSETFSFVLTDERAKRRYGYCMRFLPPAIGNRLPIVLCIVSALDSFMFYKRLLGEIREKYKISPDHAELLVQAAYATPLPDPGKEAWVVSEGVNDKRETIFLKRPSDTRQDNVSFSSLLTCLSIDNLISVFASVLLERKIIFVAQHLSTLTSCIQAICALLYPFNWPHPFVPVLPEKMTEVCQSPTPIIVGVLTTQQPKLADLNLDHVLMIDLDHNTLMMCQGDESRIIPKKLQKALKLALKDDGDISTQAHDMLIMESFLRFFVETIGHYTEYICTQMDGEKIFEKKAFIMSVSSKSIHMFLEWFVETQMFEVFITDKMETKNTIGTFESRILEYREEMQETPTMKQNVKEMGRRVKNFFLTSGDKIRKKFSSNVFI</sequence>
<feature type="compositionally biased region" description="Polar residues" evidence="1">
    <location>
        <begin position="52"/>
        <end position="67"/>
    </location>
</feature>
<feature type="compositionally biased region" description="Pro residues" evidence="1">
    <location>
        <begin position="420"/>
        <end position="432"/>
    </location>
</feature>
<gene>
    <name evidence="3" type="ORF">LSH36_275g08019</name>
</gene>
<dbReference type="InterPro" id="IPR043153">
    <property type="entry name" value="DENN_C"/>
</dbReference>
<feature type="compositionally biased region" description="Basic and acidic residues" evidence="1">
    <location>
        <begin position="139"/>
        <end position="151"/>
    </location>
</feature>
<organism evidence="3 4">
    <name type="scientific">Paralvinella palmiformis</name>
    <dbReference type="NCBI Taxonomy" id="53620"/>
    <lineage>
        <taxon>Eukaryota</taxon>
        <taxon>Metazoa</taxon>
        <taxon>Spiralia</taxon>
        <taxon>Lophotrochozoa</taxon>
        <taxon>Annelida</taxon>
        <taxon>Polychaeta</taxon>
        <taxon>Sedentaria</taxon>
        <taxon>Canalipalpata</taxon>
        <taxon>Terebellida</taxon>
        <taxon>Terebelliformia</taxon>
        <taxon>Alvinellidae</taxon>
        <taxon>Paralvinella</taxon>
    </lineage>
</organism>
<keyword evidence="4" id="KW-1185">Reference proteome</keyword>
<evidence type="ECO:0000313" key="4">
    <source>
        <dbReference type="Proteomes" id="UP001208570"/>
    </source>
</evidence>
<dbReference type="InterPro" id="IPR037516">
    <property type="entry name" value="Tripartite_DENN"/>
</dbReference>
<evidence type="ECO:0000256" key="1">
    <source>
        <dbReference type="SAM" id="MobiDB-lite"/>
    </source>
</evidence>
<feature type="compositionally biased region" description="Basic and acidic residues" evidence="1">
    <location>
        <begin position="345"/>
        <end position="354"/>
    </location>
</feature>
<feature type="region of interest" description="Disordered" evidence="1">
    <location>
        <begin position="331"/>
        <end position="354"/>
    </location>
</feature>
<name>A0AAD9JJ58_9ANNE</name>
<feature type="compositionally biased region" description="Basic and acidic residues" evidence="1">
    <location>
        <begin position="1"/>
        <end position="15"/>
    </location>
</feature>